<protein>
    <submittedName>
        <fullName evidence="2">Uncharacterized protein</fullName>
    </submittedName>
</protein>
<organism evidence="2 3">
    <name type="scientific">Aristolochia fimbriata</name>
    <name type="common">White veined hardy Dutchman's pipe vine</name>
    <dbReference type="NCBI Taxonomy" id="158543"/>
    <lineage>
        <taxon>Eukaryota</taxon>
        <taxon>Viridiplantae</taxon>
        <taxon>Streptophyta</taxon>
        <taxon>Embryophyta</taxon>
        <taxon>Tracheophyta</taxon>
        <taxon>Spermatophyta</taxon>
        <taxon>Magnoliopsida</taxon>
        <taxon>Magnoliidae</taxon>
        <taxon>Piperales</taxon>
        <taxon>Aristolochiaceae</taxon>
        <taxon>Aristolochia</taxon>
    </lineage>
</organism>
<gene>
    <name evidence="2" type="ORF">H6P81_005252</name>
</gene>
<reference evidence="2 3" key="1">
    <citation type="submission" date="2021-07" db="EMBL/GenBank/DDBJ databases">
        <title>The Aristolochia fimbriata genome: insights into angiosperm evolution, floral development and chemical biosynthesis.</title>
        <authorList>
            <person name="Jiao Y."/>
        </authorList>
    </citation>
    <scope>NUCLEOTIDE SEQUENCE [LARGE SCALE GENOMIC DNA]</scope>
    <source>
        <strain evidence="2">IBCAS-2021</strain>
        <tissue evidence="2">Leaf</tissue>
    </source>
</reference>
<keyword evidence="3" id="KW-1185">Reference proteome</keyword>
<dbReference type="Proteomes" id="UP000825729">
    <property type="component" value="Unassembled WGS sequence"/>
</dbReference>
<evidence type="ECO:0000313" key="2">
    <source>
        <dbReference type="EMBL" id="KAG9452348.1"/>
    </source>
</evidence>
<proteinExistence type="predicted"/>
<dbReference type="AlphaFoldDB" id="A0AAV7EU34"/>
<evidence type="ECO:0000313" key="3">
    <source>
        <dbReference type="Proteomes" id="UP000825729"/>
    </source>
</evidence>
<sequence length="224" mass="24966">MTVLPNRKKRVTVRGVLSAPADSTKLPKTQVRASRSRVGELLTGDHSAAPLLNSEDSAKSICQYTLGIIISRRAYSSGMILYVRRTDYFATWRNLADRLLRRRGDAVVRITSPRIFGGPGGRGSGEFEDFYWRTFRGIWAVRWKGTKSAVPVRETAARGMKRTVGLTSDKEENDEPVRFCPVFSVDSNAWPVLLPDPLGRHRDGPTEKTGFQLAPSEETSRNVG</sequence>
<name>A0AAV7EU34_ARIFI</name>
<evidence type="ECO:0000256" key="1">
    <source>
        <dbReference type="SAM" id="MobiDB-lite"/>
    </source>
</evidence>
<accession>A0AAV7EU34</accession>
<comment type="caution">
    <text evidence="2">The sequence shown here is derived from an EMBL/GenBank/DDBJ whole genome shotgun (WGS) entry which is preliminary data.</text>
</comment>
<feature type="region of interest" description="Disordered" evidence="1">
    <location>
        <begin position="197"/>
        <end position="224"/>
    </location>
</feature>
<dbReference type="EMBL" id="JAINDJ010000003">
    <property type="protein sequence ID" value="KAG9452348.1"/>
    <property type="molecule type" value="Genomic_DNA"/>
</dbReference>